<evidence type="ECO:0000256" key="5">
    <source>
        <dbReference type="ARBA" id="ARBA00023326"/>
    </source>
</evidence>
<dbReference type="PANTHER" id="PTHR43739:SF2">
    <property type="entry name" value="OLIGOXYLOGLUCAN-REDUCING END-SPECIFIC XYLOGLUCANASE-RELATED"/>
    <property type="match status" value="1"/>
</dbReference>
<evidence type="ECO:0000256" key="7">
    <source>
        <dbReference type="SAM" id="MobiDB-lite"/>
    </source>
</evidence>
<dbReference type="STRING" id="1073090.A0A1L9S6N1"/>
<dbReference type="AlphaFoldDB" id="A0A1L9S6N1"/>
<evidence type="ECO:0000256" key="1">
    <source>
        <dbReference type="ARBA" id="ARBA00022729"/>
    </source>
</evidence>
<evidence type="ECO:0000256" key="6">
    <source>
        <dbReference type="ARBA" id="ARBA00037986"/>
    </source>
</evidence>
<dbReference type="CDD" id="cd15482">
    <property type="entry name" value="Sialidase_non-viral"/>
    <property type="match status" value="1"/>
</dbReference>
<evidence type="ECO:0008006" key="11">
    <source>
        <dbReference type="Google" id="ProtNLM"/>
    </source>
</evidence>
<dbReference type="InterPro" id="IPR052025">
    <property type="entry name" value="Xyloglucanase_GH74"/>
</dbReference>
<dbReference type="OrthoDB" id="2151161at2759"/>
<gene>
    <name evidence="9" type="ORF">ASPZODRAFT_146978</name>
</gene>
<proteinExistence type="inferred from homology"/>
<keyword evidence="1 8" id="KW-0732">Signal</keyword>
<reference evidence="10" key="1">
    <citation type="journal article" date="2017" name="Genome Biol.">
        <title>Comparative genomics reveals high biological diversity and specific adaptations in the industrially and medically important fungal genus Aspergillus.</title>
        <authorList>
            <person name="de Vries R.P."/>
            <person name="Riley R."/>
            <person name="Wiebenga A."/>
            <person name="Aguilar-Osorio G."/>
            <person name="Amillis S."/>
            <person name="Uchima C.A."/>
            <person name="Anderluh G."/>
            <person name="Asadollahi M."/>
            <person name="Askin M."/>
            <person name="Barry K."/>
            <person name="Battaglia E."/>
            <person name="Bayram O."/>
            <person name="Benocci T."/>
            <person name="Braus-Stromeyer S.A."/>
            <person name="Caldana C."/>
            <person name="Canovas D."/>
            <person name="Cerqueira G.C."/>
            <person name="Chen F."/>
            <person name="Chen W."/>
            <person name="Choi C."/>
            <person name="Clum A."/>
            <person name="Dos Santos R.A."/>
            <person name="Damasio A.R."/>
            <person name="Diallinas G."/>
            <person name="Emri T."/>
            <person name="Fekete E."/>
            <person name="Flipphi M."/>
            <person name="Freyberg S."/>
            <person name="Gallo A."/>
            <person name="Gournas C."/>
            <person name="Habgood R."/>
            <person name="Hainaut M."/>
            <person name="Harispe M.L."/>
            <person name="Henrissat B."/>
            <person name="Hilden K.S."/>
            <person name="Hope R."/>
            <person name="Hossain A."/>
            <person name="Karabika E."/>
            <person name="Karaffa L."/>
            <person name="Karanyi Z."/>
            <person name="Krasevec N."/>
            <person name="Kuo A."/>
            <person name="Kusch H."/>
            <person name="LaButti K."/>
            <person name="Lagendijk E.L."/>
            <person name="Lapidus A."/>
            <person name="Levasseur A."/>
            <person name="Lindquist E."/>
            <person name="Lipzen A."/>
            <person name="Logrieco A.F."/>
            <person name="MacCabe A."/>
            <person name="Maekelae M.R."/>
            <person name="Malavazi I."/>
            <person name="Melin P."/>
            <person name="Meyer V."/>
            <person name="Mielnichuk N."/>
            <person name="Miskei M."/>
            <person name="Molnar A.P."/>
            <person name="Mule G."/>
            <person name="Ngan C.Y."/>
            <person name="Orejas M."/>
            <person name="Orosz E."/>
            <person name="Ouedraogo J.P."/>
            <person name="Overkamp K.M."/>
            <person name="Park H.-S."/>
            <person name="Perrone G."/>
            <person name="Piumi F."/>
            <person name="Punt P.J."/>
            <person name="Ram A.F."/>
            <person name="Ramon A."/>
            <person name="Rauscher S."/>
            <person name="Record E."/>
            <person name="Riano-Pachon D.M."/>
            <person name="Robert V."/>
            <person name="Roehrig J."/>
            <person name="Ruller R."/>
            <person name="Salamov A."/>
            <person name="Salih N.S."/>
            <person name="Samson R.A."/>
            <person name="Sandor E."/>
            <person name="Sanguinetti M."/>
            <person name="Schuetze T."/>
            <person name="Sepcic K."/>
            <person name="Shelest E."/>
            <person name="Sherlock G."/>
            <person name="Sophianopoulou V."/>
            <person name="Squina F.M."/>
            <person name="Sun H."/>
            <person name="Susca A."/>
            <person name="Todd R.B."/>
            <person name="Tsang A."/>
            <person name="Unkles S.E."/>
            <person name="van de Wiele N."/>
            <person name="van Rossen-Uffink D."/>
            <person name="Oliveira J.V."/>
            <person name="Vesth T.C."/>
            <person name="Visser J."/>
            <person name="Yu J.-H."/>
            <person name="Zhou M."/>
            <person name="Andersen M.R."/>
            <person name="Archer D.B."/>
            <person name="Baker S.E."/>
            <person name="Benoit I."/>
            <person name="Brakhage A.A."/>
            <person name="Braus G.H."/>
            <person name="Fischer R."/>
            <person name="Frisvad J.C."/>
            <person name="Goldman G.H."/>
            <person name="Houbraken J."/>
            <person name="Oakley B."/>
            <person name="Pocsi I."/>
            <person name="Scazzocchio C."/>
            <person name="Seiboth B."/>
            <person name="vanKuyk P.A."/>
            <person name="Wortman J."/>
            <person name="Dyer P.S."/>
            <person name="Grigoriev I.V."/>
        </authorList>
    </citation>
    <scope>NUCLEOTIDE SEQUENCE [LARGE SCALE GENOMIC DNA]</scope>
    <source>
        <strain evidence="10">CBS 506.65</strain>
    </source>
</reference>
<keyword evidence="2" id="KW-0378">Hydrolase</keyword>
<protein>
    <recommendedName>
        <fullName evidence="11">Sortilin N-terminal domain-containing protein</fullName>
    </recommendedName>
</protein>
<dbReference type="Proteomes" id="UP000184188">
    <property type="component" value="Unassembled WGS sequence"/>
</dbReference>
<dbReference type="VEuPathDB" id="FungiDB:ASPZODRAFT_146978"/>
<keyword evidence="10" id="KW-1185">Reference proteome</keyword>
<organism evidence="9 10">
    <name type="scientific">Penicilliopsis zonata CBS 506.65</name>
    <dbReference type="NCBI Taxonomy" id="1073090"/>
    <lineage>
        <taxon>Eukaryota</taxon>
        <taxon>Fungi</taxon>
        <taxon>Dikarya</taxon>
        <taxon>Ascomycota</taxon>
        <taxon>Pezizomycotina</taxon>
        <taxon>Eurotiomycetes</taxon>
        <taxon>Eurotiomycetidae</taxon>
        <taxon>Eurotiales</taxon>
        <taxon>Aspergillaceae</taxon>
        <taxon>Penicilliopsis</taxon>
    </lineage>
</organism>
<dbReference type="GO" id="GO:0010411">
    <property type="term" value="P:xyloglucan metabolic process"/>
    <property type="evidence" value="ECO:0007669"/>
    <property type="project" value="TreeGrafter"/>
</dbReference>
<keyword evidence="5" id="KW-0624">Polysaccharide degradation</keyword>
<dbReference type="SUPFAM" id="SSF110296">
    <property type="entry name" value="Oligoxyloglucan reducing end-specific cellobiohydrolase"/>
    <property type="match status" value="2"/>
</dbReference>
<dbReference type="GeneID" id="34611678"/>
<dbReference type="InterPro" id="IPR015943">
    <property type="entry name" value="WD40/YVTN_repeat-like_dom_sf"/>
</dbReference>
<keyword evidence="3" id="KW-0119">Carbohydrate metabolism</keyword>
<comment type="similarity">
    <text evidence="6">Belongs to the glycosyl hydrolase 74 family.</text>
</comment>
<evidence type="ECO:0000313" key="9">
    <source>
        <dbReference type="EMBL" id="OJJ42808.1"/>
    </source>
</evidence>
<sequence length="835" mass="88088">MKQSLRQLGTLLVSGTAAAAAAVASANTASHAYEFNSVAVTGGGYITGILGHPTEKNLLYMRSDVGSSYRWEEALNKWIPLTDFISGEDENLFGTESLAMDPTDPDRLYLAQGRYTTSNNSAFYVSDDRGATFTKYTAPFVMGSNELGRNNGERLAVNPFKPSELLMGTRMAGLMKSSNRAQTWTNVTSFPDAAANGIGLVFVIYDPVHEGTIYVGASVPNGLYYTTDGGSSWATIPDQPTTWDSSILTFPNETQPQSTGPQPMKGVLASNGLLYVTFSDAPGPYGVDYGEAWVYNTSSSTWSNITPSTSNTSPAPYSNQTFPRGGYCGLSVAATDPNTVVIASLDRDPGPALDSIYLSRDAGVSWKDISQLSTPTGSGGYWGHPIDEAALDNGTTVPWLSFNWGPLWSGYGAPSPIVGLTKFGWWMTAVLIDPTDADHLLYGTGATIWATDSLSRADADWAPTWYVQAQGIEETVALAMISPSEGAHLISGFGDINGMRHDDLDLPQPMLGLPVFSNLDTLDWAGQAPNVVVRAGACGHDYGAEGCGQAAYSTDGAHGWRMFPSCIPGVNTSTDNAGVLTVDASGAYFVWSAAATDVDVTLESEYSVVNGSGPYASSDGGQTWTSPSGLTFQTANLASDKVQDKTFYAYDENTWYVSTDGGVTYTASQASSVGLPDNATGSLPVVSVKTAGEVWLALGDEGVYHTTDFGASWKAVSAAASVTAKLITVGAPKSASAPESLFILGQTSDAVTQGVYRSDDGGSSWVRVNDDAHQYGGIELIQGDPRVYSLDYSTSPGTSEPVAWLMIPAGLPVETGKGGSTTEPPLENGGLMRDN</sequence>
<dbReference type="PANTHER" id="PTHR43739">
    <property type="entry name" value="XYLOGLUCANASE (EUROFUNG)"/>
    <property type="match status" value="1"/>
</dbReference>
<keyword evidence="4" id="KW-0326">Glycosidase</keyword>
<dbReference type="GO" id="GO:0016798">
    <property type="term" value="F:hydrolase activity, acting on glycosyl bonds"/>
    <property type="evidence" value="ECO:0007669"/>
    <property type="project" value="UniProtKB-KW"/>
</dbReference>
<feature type="signal peptide" evidence="8">
    <location>
        <begin position="1"/>
        <end position="20"/>
    </location>
</feature>
<feature type="chain" id="PRO_5013109597" description="Sortilin N-terminal domain-containing protein" evidence="8">
    <location>
        <begin position="21"/>
        <end position="835"/>
    </location>
</feature>
<evidence type="ECO:0000256" key="3">
    <source>
        <dbReference type="ARBA" id="ARBA00023277"/>
    </source>
</evidence>
<evidence type="ECO:0000256" key="4">
    <source>
        <dbReference type="ARBA" id="ARBA00023295"/>
    </source>
</evidence>
<feature type="region of interest" description="Disordered" evidence="7">
    <location>
        <begin position="814"/>
        <end position="835"/>
    </location>
</feature>
<dbReference type="Gene3D" id="2.130.10.10">
    <property type="entry name" value="YVTN repeat-like/Quinoprotein amine dehydrogenase"/>
    <property type="match status" value="2"/>
</dbReference>
<dbReference type="EMBL" id="KV878356">
    <property type="protein sequence ID" value="OJJ42808.1"/>
    <property type="molecule type" value="Genomic_DNA"/>
</dbReference>
<dbReference type="RefSeq" id="XP_022577318.1">
    <property type="nucleotide sequence ID" value="XM_022725213.1"/>
</dbReference>
<dbReference type="GO" id="GO:0000272">
    <property type="term" value="P:polysaccharide catabolic process"/>
    <property type="evidence" value="ECO:0007669"/>
    <property type="project" value="UniProtKB-KW"/>
</dbReference>
<accession>A0A1L9S6N1</accession>
<evidence type="ECO:0000256" key="8">
    <source>
        <dbReference type="SAM" id="SignalP"/>
    </source>
</evidence>
<evidence type="ECO:0000313" key="10">
    <source>
        <dbReference type="Proteomes" id="UP000184188"/>
    </source>
</evidence>
<evidence type="ECO:0000256" key="2">
    <source>
        <dbReference type="ARBA" id="ARBA00022801"/>
    </source>
</evidence>
<name>A0A1L9S6N1_9EURO</name>